<evidence type="ECO:0000313" key="2">
    <source>
        <dbReference type="EMBL" id="MBB5986236.1"/>
    </source>
</evidence>
<proteinExistence type="predicted"/>
<keyword evidence="3" id="KW-1185">Reference proteome</keyword>
<name>A0ABR6NG35_9SPHN</name>
<feature type="chain" id="PRO_5046820776" evidence="1">
    <location>
        <begin position="25"/>
        <end position="122"/>
    </location>
</feature>
<evidence type="ECO:0000313" key="3">
    <source>
        <dbReference type="Proteomes" id="UP001138540"/>
    </source>
</evidence>
<organism evidence="2 3">
    <name type="scientific">Sphingobium lignivorans</name>
    <dbReference type="NCBI Taxonomy" id="2735886"/>
    <lineage>
        <taxon>Bacteria</taxon>
        <taxon>Pseudomonadati</taxon>
        <taxon>Pseudomonadota</taxon>
        <taxon>Alphaproteobacteria</taxon>
        <taxon>Sphingomonadales</taxon>
        <taxon>Sphingomonadaceae</taxon>
        <taxon>Sphingobium</taxon>
    </lineage>
</organism>
<dbReference type="EMBL" id="JACHKA010000001">
    <property type="protein sequence ID" value="MBB5986236.1"/>
    <property type="molecule type" value="Genomic_DNA"/>
</dbReference>
<evidence type="ECO:0000256" key="1">
    <source>
        <dbReference type="SAM" id="SignalP"/>
    </source>
</evidence>
<reference evidence="2 3" key="1">
    <citation type="submission" date="2020-08" db="EMBL/GenBank/DDBJ databases">
        <title>Exploring microbial biodiversity for novel pathways involved in the catabolism of aromatic compounds derived from lignin.</title>
        <authorList>
            <person name="Elkins J."/>
        </authorList>
    </citation>
    <scope>NUCLEOTIDE SEQUENCE [LARGE SCALE GENOMIC DNA]</scope>
    <source>
        <strain evidence="2 3">B1D3A</strain>
    </source>
</reference>
<sequence>MARTRLALALGIAALALSPTPGLAEAKKAQPAPKPPSQAQMQAAANNFRVFMGGLQSDKVPQVVKNVLFACVYSVPFSQISENTDKAITARKLDKSKPENVLGAMAAVCGFRPEMAPQPPKK</sequence>
<keyword evidence="1" id="KW-0732">Signal</keyword>
<comment type="caution">
    <text evidence="2">The sequence shown here is derived from an EMBL/GenBank/DDBJ whole genome shotgun (WGS) entry which is preliminary data.</text>
</comment>
<feature type="signal peptide" evidence="1">
    <location>
        <begin position="1"/>
        <end position="24"/>
    </location>
</feature>
<accession>A0ABR6NG35</accession>
<gene>
    <name evidence="2" type="ORF">HNP60_002210</name>
</gene>
<dbReference type="RefSeq" id="WP_184153529.1">
    <property type="nucleotide sequence ID" value="NZ_JACHKA010000001.1"/>
</dbReference>
<protein>
    <submittedName>
        <fullName evidence="2">Uncharacterized protein</fullName>
    </submittedName>
</protein>
<dbReference type="Proteomes" id="UP001138540">
    <property type="component" value="Unassembled WGS sequence"/>
</dbReference>